<dbReference type="OrthoDB" id="7425063at2"/>
<sequence length="202" mass="21814">MLLGGCKSSGDIDLTSGVGITQERTACPAIGVPDYTGDITVFDPASSRDATAIDVTAVITNVRSQCNEQGEQVYAVATFDVRASRRDYSQAREVTLPYYSTVVQGGRNVVSKRLGSVTLRFAAGEYRASTQAQAAAYIDRAAASLPDDIQRQITRERKPGEADAAIDPLAIPEVKAAVQRATFELLIGFQLTQDQFKYNVTR</sequence>
<reference evidence="1 2" key="1">
    <citation type="submission" date="2019-08" db="EMBL/GenBank/DDBJ databases">
        <title>Sphingorhabdus soil sp. nov., isolated from arctic soil.</title>
        <authorList>
            <person name="Liu Y."/>
        </authorList>
    </citation>
    <scope>NUCLEOTIDE SEQUENCE [LARGE SCALE GENOMIC DNA]</scope>
    <source>
        <strain evidence="1 2">D-2Q-5-6</strain>
    </source>
</reference>
<organism evidence="1 2">
    <name type="scientific">Flavisphingopyxis soli</name>
    <dbReference type="NCBI Taxonomy" id="2601267"/>
    <lineage>
        <taxon>Bacteria</taxon>
        <taxon>Pseudomonadati</taxon>
        <taxon>Pseudomonadota</taxon>
        <taxon>Alphaproteobacteria</taxon>
        <taxon>Sphingomonadales</taxon>
        <taxon>Sphingopyxidaceae</taxon>
        <taxon>Flavisphingopyxis</taxon>
    </lineage>
</organism>
<evidence type="ECO:0000313" key="2">
    <source>
        <dbReference type="Proteomes" id="UP000321129"/>
    </source>
</evidence>
<evidence type="ECO:0000313" key="1">
    <source>
        <dbReference type="EMBL" id="TXC69281.1"/>
    </source>
</evidence>
<dbReference type="AlphaFoldDB" id="A0A5C6UAJ7"/>
<accession>A0A5C6UAJ7</accession>
<comment type="caution">
    <text evidence="1">The sequence shown here is derived from an EMBL/GenBank/DDBJ whole genome shotgun (WGS) entry which is preliminary data.</text>
</comment>
<dbReference type="RefSeq" id="WP_147123234.1">
    <property type="nucleotide sequence ID" value="NZ_VOPY01000002.1"/>
</dbReference>
<dbReference type="EMBL" id="VOPY01000002">
    <property type="protein sequence ID" value="TXC69281.1"/>
    <property type="molecule type" value="Genomic_DNA"/>
</dbReference>
<dbReference type="Proteomes" id="UP000321129">
    <property type="component" value="Unassembled WGS sequence"/>
</dbReference>
<keyword evidence="2" id="KW-1185">Reference proteome</keyword>
<name>A0A5C6UAJ7_9SPHN</name>
<gene>
    <name evidence="1" type="ORF">FSZ31_06950</name>
</gene>
<protein>
    <submittedName>
        <fullName evidence="1">Uncharacterized protein</fullName>
    </submittedName>
</protein>
<proteinExistence type="predicted"/>